<keyword evidence="5 6" id="KW-0046">Antibiotic resistance</keyword>
<evidence type="ECO:0000256" key="1">
    <source>
        <dbReference type="ARBA" id="ARBA00009009"/>
    </source>
</evidence>
<dbReference type="Proteomes" id="UP000326831">
    <property type="component" value="Chromosome"/>
</dbReference>
<evidence type="ECO:0000256" key="4">
    <source>
        <dbReference type="ARBA" id="ARBA00022801"/>
    </source>
</evidence>
<dbReference type="Pfam" id="PF13354">
    <property type="entry name" value="Beta-lactamase2"/>
    <property type="match status" value="1"/>
</dbReference>
<dbReference type="PANTHER" id="PTHR35333">
    <property type="entry name" value="BETA-LACTAMASE"/>
    <property type="match status" value="1"/>
</dbReference>
<reference evidence="9 10" key="1">
    <citation type="submission" date="2017-09" db="EMBL/GenBank/DDBJ databases">
        <authorList>
            <person name="Lee N."/>
            <person name="Cho B.-K."/>
        </authorList>
    </citation>
    <scope>NUCLEOTIDE SEQUENCE [LARGE SCALE GENOMIC DNA]</scope>
    <source>
        <strain evidence="9 10">ATCC 27467</strain>
    </source>
</reference>
<keyword evidence="7" id="KW-0732">Signal</keyword>
<dbReference type="InterPro" id="IPR023650">
    <property type="entry name" value="Beta-lactam_class-A_AS"/>
</dbReference>
<evidence type="ECO:0000256" key="7">
    <source>
        <dbReference type="SAM" id="SignalP"/>
    </source>
</evidence>
<dbReference type="InterPro" id="IPR012338">
    <property type="entry name" value="Beta-lactam/transpept-like"/>
</dbReference>
<evidence type="ECO:0000256" key="2">
    <source>
        <dbReference type="ARBA" id="ARBA00012865"/>
    </source>
</evidence>
<dbReference type="PROSITE" id="PS00146">
    <property type="entry name" value="BETA_LACTAMASE_A"/>
    <property type="match status" value="1"/>
</dbReference>
<organism evidence="9 10">
    <name type="scientific">Streptomyces subrutilus</name>
    <dbReference type="NCBI Taxonomy" id="36818"/>
    <lineage>
        <taxon>Bacteria</taxon>
        <taxon>Bacillati</taxon>
        <taxon>Actinomycetota</taxon>
        <taxon>Actinomycetes</taxon>
        <taxon>Kitasatosporales</taxon>
        <taxon>Streptomycetaceae</taxon>
        <taxon>Streptomyces</taxon>
    </lineage>
</organism>
<comment type="similarity">
    <text evidence="1 6">Belongs to the class-A beta-lactamase family.</text>
</comment>
<dbReference type="GO" id="GO:0046677">
    <property type="term" value="P:response to antibiotic"/>
    <property type="evidence" value="ECO:0007669"/>
    <property type="project" value="UniProtKB-UniRule"/>
</dbReference>
<evidence type="ECO:0000256" key="3">
    <source>
        <dbReference type="ARBA" id="ARBA00018879"/>
    </source>
</evidence>
<name>A0A5P2UIU8_9ACTN</name>
<evidence type="ECO:0000256" key="5">
    <source>
        <dbReference type="ARBA" id="ARBA00023251"/>
    </source>
</evidence>
<dbReference type="KEGG" id="ssub:CP968_08515"/>
<dbReference type="EC" id="3.5.2.6" evidence="2 6"/>
<accession>A0A5P2UIU8</accession>
<evidence type="ECO:0000259" key="8">
    <source>
        <dbReference type="Pfam" id="PF13354"/>
    </source>
</evidence>
<feature type="signal peptide" evidence="7">
    <location>
        <begin position="1"/>
        <end position="37"/>
    </location>
</feature>
<proteinExistence type="inferred from homology"/>
<sequence length="311" mass="32496">MPNGPTDSTKRIPVTLSRRASLAALSALAAAPLVAGAAAPAGAAPRPSTDRPSTHRALRDLEEEFGARLGVYAIDTGSGRCVAHRADERFAYCSTHKALTAAAVLDRNSLAELDEVVRYCAADLVANSPITEKHVDTGMTLRELCDAAVRFSDNTAGNLLFAELGGPKAFQAALAALGDRTTRADRVETALNEAVPGDLRDTSTPRALVADLRAYALGDVLPADKRAVLVDWLRRNTTGGRLIRAGVPADWQVGDKTGAGSYGTRNDIAVAWPPAAAPVVLAVLSSRPARDAAYDDALIARAARVVVSALA</sequence>
<evidence type="ECO:0000313" key="10">
    <source>
        <dbReference type="Proteomes" id="UP000326831"/>
    </source>
</evidence>
<dbReference type="Gene3D" id="3.40.710.10">
    <property type="entry name" value="DD-peptidase/beta-lactamase superfamily"/>
    <property type="match status" value="1"/>
</dbReference>
<dbReference type="SUPFAM" id="SSF56601">
    <property type="entry name" value="beta-lactamase/transpeptidase-like"/>
    <property type="match status" value="1"/>
</dbReference>
<dbReference type="InterPro" id="IPR000871">
    <property type="entry name" value="Beta-lactam_class-A"/>
</dbReference>
<dbReference type="PANTHER" id="PTHR35333:SF3">
    <property type="entry name" value="BETA-LACTAMASE-TYPE TRANSPEPTIDASE FOLD CONTAINING PROTEIN"/>
    <property type="match status" value="1"/>
</dbReference>
<dbReference type="InterPro" id="IPR006311">
    <property type="entry name" value="TAT_signal"/>
</dbReference>
<gene>
    <name evidence="9" type="primary">bla</name>
    <name evidence="9" type="ORF">CP968_08515</name>
</gene>
<keyword evidence="4 6" id="KW-0378">Hydrolase</keyword>
<dbReference type="OrthoDB" id="9784149at2"/>
<feature type="chain" id="PRO_5024854786" description="Beta-lactamase" evidence="7">
    <location>
        <begin position="38"/>
        <end position="311"/>
    </location>
</feature>
<feature type="domain" description="Beta-lactamase class A catalytic" evidence="8">
    <location>
        <begin position="70"/>
        <end position="284"/>
    </location>
</feature>
<dbReference type="AlphaFoldDB" id="A0A5P2UIU8"/>
<dbReference type="PROSITE" id="PS51318">
    <property type="entry name" value="TAT"/>
    <property type="match status" value="1"/>
</dbReference>
<dbReference type="InterPro" id="IPR045155">
    <property type="entry name" value="Beta-lactam_cat"/>
</dbReference>
<dbReference type="GO" id="GO:0008800">
    <property type="term" value="F:beta-lactamase activity"/>
    <property type="evidence" value="ECO:0007669"/>
    <property type="project" value="UniProtKB-UniRule"/>
</dbReference>
<evidence type="ECO:0000313" key="9">
    <source>
        <dbReference type="EMBL" id="QEU78315.1"/>
    </source>
</evidence>
<evidence type="ECO:0000256" key="6">
    <source>
        <dbReference type="RuleBase" id="RU361140"/>
    </source>
</evidence>
<dbReference type="NCBIfam" id="NF033103">
    <property type="entry name" value="bla_class_A"/>
    <property type="match status" value="1"/>
</dbReference>
<comment type="catalytic activity">
    <reaction evidence="6">
        <text>a beta-lactam + H2O = a substituted beta-amino acid</text>
        <dbReference type="Rhea" id="RHEA:20401"/>
        <dbReference type="ChEBI" id="CHEBI:15377"/>
        <dbReference type="ChEBI" id="CHEBI:35627"/>
        <dbReference type="ChEBI" id="CHEBI:140347"/>
        <dbReference type="EC" id="3.5.2.6"/>
    </reaction>
</comment>
<dbReference type="PRINTS" id="PR00118">
    <property type="entry name" value="BLACTAMASEA"/>
</dbReference>
<dbReference type="EMBL" id="CP023701">
    <property type="protein sequence ID" value="QEU78315.1"/>
    <property type="molecule type" value="Genomic_DNA"/>
</dbReference>
<keyword evidence="10" id="KW-1185">Reference proteome</keyword>
<protein>
    <recommendedName>
        <fullName evidence="3 6">Beta-lactamase</fullName>
        <ecNumber evidence="2 6">3.5.2.6</ecNumber>
    </recommendedName>
</protein>
<dbReference type="GO" id="GO:0030655">
    <property type="term" value="P:beta-lactam antibiotic catabolic process"/>
    <property type="evidence" value="ECO:0007669"/>
    <property type="project" value="InterPro"/>
</dbReference>